<evidence type="ECO:0000313" key="1">
    <source>
        <dbReference type="EMBL" id="CAB4166545.1"/>
    </source>
</evidence>
<name>A0A6J5SJP7_9CAUD</name>
<protein>
    <submittedName>
        <fullName evidence="3">Uncharacterized protein</fullName>
    </submittedName>
</protein>
<evidence type="ECO:0000313" key="4">
    <source>
        <dbReference type="EMBL" id="CAB4219276.1"/>
    </source>
</evidence>
<dbReference type="EMBL" id="LR797411">
    <property type="protein sequence ID" value="CAB4214343.1"/>
    <property type="molecule type" value="Genomic_DNA"/>
</dbReference>
<accession>A0A6J5SJP7</accession>
<organism evidence="3">
    <name type="scientific">uncultured Caudovirales phage</name>
    <dbReference type="NCBI Taxonomy" id="2100421"/>
    <lineage>
        <taxon>Viruses</taxon>
        <taxon>Duplodnaviria</taxon>
        <taxon>Heunggongvirae</taxon>
        <taxon>Uroviricota</taxon>
        <taxon>Caudoviricetes</taxon>
        <taxon>Peduoviridae</taxon>
        <taxon>Maltschvirus</taxon>
        <taxon>Maltschvirus maltsch</taxon>
    </lineage>
</organism>
<dbReference type="EMBL" id="LR797476">
    <property type="protein sequence ID" value="CAB4219276.1"/>
    <property type="molecule type" value="Genomic_DNA"/>
</dbReference>
<evidence type="ECO:0000313" key="2">
    <source>
        <dbReference type="EMBL" id="CAB4183593.1"/>
    </source>
</evidence>
<sequence length="71" mass="7663">MMTTEELERQAYQAGDTALADALAALIDAEDALAAAPALEELLDEIEHLKRILADALEDNVWRARAAAALE</sequence>
<dbReference type="EMBL" id="LR797045">
    <property type="protein sequence ID" value="CAB4183593.1"/>
    <property type="molecule type" value="Genomic_DNA"/>
</dbReference>
<gene>
    <name evidence="2" type="ORF">UFOVP1100_28</name>
    <name evidence="3" type="ORF">UFOVP1461_31</name>
    <name evidence="4" type="ORF">UFOVP1612_19</name>
    <name evidence="1" type="ORF">UFOVP839_41</name>
</gene>
<dbReference type="EMBL" id="LR796783">
    <property type="protein sequence ID" value="CAB4166545.1"/>
    <property type="molecule type" value="Genomic_DNA"/>
</dbReference>
<reference evidence="3" key="1">
    <citation type="submission" date="2020-05" db="EMBL/GenBank/DDBJ databases">
        <authorList>
            <person name="Chiriac C."/>
            <person name="Salcher M."/>
            <person name="Ghai R."/>
            <person name="Kavagutti S V."/>
        </authorList>
    </citation>
    <scope>NUCLEOTIDE SEQUENCE</scope>
</reference>
<proteinExistence type="predicted"/>
<evidence type="ECO:0000313" key="3">
    <source>
        <dbReference type="EMBL" id="CAB4214343.1"/>
    </source>
</evidence>